<dbReference type="GO" id="GO:0003677">
    <property type="term" value="F:DNA binding"/>
    <property type="evidence" value="ECO:0007669"/>
    <property type="project" value="InterPro"/>
</dbReference>
<name>A0A5J4KDE1_9CHLR</name>
<keyword evidence="8" id="KW-1185">Reference proteome</keyword>
<accession>A0A5J4KDE1</accession>
<evidence type="ECO:0000256" key="2">
    <source>
        <dbReference type="ARBA" id="ARBA00023015"/>
    </source>
</evidence>
<comment type="caution">
    <text evidence="7">The sequence shown here is derived from an EMBL/GenBank/DDBJ whole genome shotgun (WGS) entry which is preliminary data.</text>
</comment>
<dbReference type="Pfam" id="PF08281">
    <property type="entry name" value="Sigma70_r4_2"/>
    <property type="match status" value="1"/>
</dbReference>
<dbReference type="PANTHER" id="PTHR43133">
    <property type="entry name" value="RNA POLYMERASE ECF-TYPE SIGMA FACTO"/>
    <property type="match status" value="1"/>
</dbReference>
<dbReference type="InterPro" id="IPR013325">
    <property type="entry name" value="RNA_pol_sigma_r2"/>
</dbReference>
<protein>
    <submittedName>
        <fullName evidence="7">RNA polymerase sigma factor</fullName>
    </submittedName>
</protein>
<dbReference type="InterPro" id="IPR013249">
    <property type="entry name" value="RNA_pol_sigma70_r4_t2"/>
</dbReference>
<dbReference type="CDD" id="cd06171">
    <property type="entry name" value="Sigma70_r4"/>
    <property type="match status" value="1"/>
</dbReference>
<evidence type="ECO:0000259" key="5">
    <source>
        <dbReference type="Pfam" id="PF04542"/>
    </source>
</evidence>
<dbReference type="InterPro" id="IPR039425">
    <property type="entry name" value="RNA_pol_sigma-70-like"/>
</dbReference>
<evidence type="ECO:0000313" key="8">
    <source>
        <dbReference type="Proteomes" id="UP000326912"/>
    </source>
</evidence>
<dbReference type="GO" id="GO:0006352">
    <property type="term" value="P:DNA-templated transcription initiation"/>
    <property type="evidence" value="ECO:0007669"/>
    <property type="project" value="InterPro"/>
</dbReference>
<dbReference type="InterPro" id="IPR036388">
    <property type="entry name" value="WH-like_DNA-bd_sf"/>
</dbReference>
<dbReference type="PANTHER" id="PTHR43133:SF62">
    <property type="entry name" value="RNA POLYMERASE SIGMA FACTOR SIGZ"/>
    <property type="match status" value="1"/>
</dbReference>
<dbReference type="EMBL" id="BKZW01000001">
    <property type="protein sequence ID" value="GER87044.1"/>
    <property type="molecule type" value="Genomic_DNA"/>
</dbReference>
<feature type="domain" description="RNA polymerase sigma-70 region 2" evidence="5">
    <location>
        <begin position="23"/>
        <end position="93"/>
    </location>
</feature>
<dbReference type="Gene3D" id="1.10.10.10">
    <property type="entry name" value="Winged helix-like DNA-binding domain superfamily/Winged helix DNA-binding domain"/>
    <property type="match status" value="1"/>
</dbReference>
<evidence type="ECO:0000256" key="4">
    <source>
        <dbReference type="ARBA" id="ARBA00023163"/>
    </source>
</evidence>
<dbReference type="RefSeq" id="WP_151755085.1">
    <property type="nucleotide sequence ID" value="NZ_BKZW01000001.1"/>
</dbReference>
<comment type="similarity">
    <text evidence="1">Belongs to the sigma-70 factor family. ECF subfamily.</text>
</comment>
<evidence type="ECO:0000256" key="1">
    <source>
        <dbReference type="ARBA" id="ARBA00010641"/>
    </source>
</evidence>
<dbReference type="InterPro" id="IPR013324">
    <property type="entry name" value="RNA_pol_sigma_r3/r4-like"/>
</dbReference>
<gene>
    <name evidence="7" type="primary">algU_2</name>
    <name evidence="7" type="ORF">KDW_12060</name>
</gene>
<dbReference type="NCBIfam" id="TIGR02937">
    <property type="entry name" value="sigma70-ECF"/>
    <property type="match status" value="1"/>
</dbReference>
<dbReference type="SUPFAM" id="SSF88659">
    <property type="entry name" value="Sigma3 and sigma4 domains of RNA polymerase sigma factors"/>
    <property type="match status" value="1"/>
</dbReference>
<dbReference type="InterPro" id="IPR007627">
    <property type="entry name" value="RNA_pol_sigma70_r2"/>
</dbReference>
<dbReference type="Gene3D" id="1.10.1740.10">
    <property type="match status" value="1"/>
</dbReference>
<dbReference type="SUPFAM" id="SSF88946">
    <property type="entry name" value="Sigma2 domain of RNA polymerase sigma factors"/>
    <property type="match status" value="1"/>
</dbReference>
<keyword evidence="3" id="KW-0731">Sigma factor</keyword>
<reference evidence="7 8" key="1">
    <citation type="submission" date="2019-10" db="EMBL/GenBank/DDBJ databases">
        <title>Dictyobacter vulcani sp. nov., within the class Ktedonobacteria, isolated from soil of volcanic Mt. Zao.</title>
        <authorList>
            <person name="Zheng Y."/>
            <person name="Wang C.M."/>
            <person name="Sakai Y."/>
            <person name="Abe K."/>
            <person name="Yokota A."/>
            <person name="Yabe S."/>
        </authorList>
    </citation>
    <scope>NUCLEOTIDE SEQUENCE [LARGE SCALE GENOMIC DNA]</scope>
    <source>
        <strain evidence="7 8">W12</strain>
    </source>
</reference>
<dbReference type="Proteomes" id="UP000326912">
    <property type="component" value="Unassembled WGS sequence"/>
</dbReference>
<dbReference type="AlphaFoldDB" id="A0A5J4KDE1"/>
<dbReference type="GO" id="GO:0016987">
    <property type="term" value="F:sigma factor activity"/>
    <property type="evidence" value="ECO:0007669"/>
    <property type="project" value="UniProtKB-KW"/>
</dbReference>
<keyword evidence="4" id="KW-0804">Transcription</keyword>
<evidence type="ECO:0000313" key="7">
    <source>
        <dbReference type="EMBL" id="GER87044.1"/>
    </source>
</evidence>
<sequence length="197" mass="22765">MEDHDEELIRLLANDITMHFEQLVLAYQDRLYAFALSHVRNPHAAEEVVLSALERAYYALKGYPPQRIALLKLGAWLFEITRNLAHNYLRDLRTREKRLPSVSLDTAESSFGEYIEDPDITPEEIACHNEDRQELEQGIASLPASYQMAIQLYYFEHFSAREIAERVGQPIGTVKSNIHRGTKLLHQLLHTHAEEAR</sequence>
<keyword evidence="2" id="KW-0805">Transcription regulation</keyword>
<proteinExistence type="inferred from homology"/>
<organism evidence="7 8">
    <name type="scientific">Dictyobacter vulcani</name>
    <dbReference type="NCBI Taxonomy" id="2607529"/>
    <lineage>
        <taxon>Bacteria</taxon>
        <taxon>Bacillati</taxon>
        <taxon>Chloroflexota</taxon>
        <taxon>Ktedonobacteria</taxon>
        <taxon>Ktedonobacterales</taxon>
        <taxon>Dictyobacteraceae</taxon>
        <taxon>Dictyobacter</taxon>
    </lineage>
</organism>
<dbReference type="InterPro" id="IPR014284">
    <property type="entry name" value="RNA_pol_sigma-70_dom"/>
</dbReference>
<evidence type="ECO:0000256" key="3">
    <source>
        <dbReference type="ARBA" id="ARBA00023082"/>
    </source>
</evidence>
<feature type="domain" description="RNA polymerase sigma factor 70 region 4 type 2" evidence="6">
    <location>
        <begin position="132"/>
        <end position="183"/>
    </location>
</feature>
<dbReference type="Pfam" id="PF04542">
    <property type="entry name" value="Sigma70_r2"/>
    <property type="match status" value="1"/>
</dbReference>
<evidence type="ECO:0000259" key="6">
    <source>
        <dbReference type="Pfam" id="PF08281"/>
    </source>
</evidence>